<evidence type="ECO:0000256" key="4">
    <source>
        <dbReference type="ARBA" id="ARBA00022989"/>
    </source>
</evidence>
<evidence type="ECO:0000313" key="9">
    <source>
        <dbReference type="Proteomes" id="UP001309448"/>
    </source>
</evidence>
<gene>
    <name evidence="8" type="ORF">P4U88_23750</name>
</gene>
<evidence type="ECO:0000256" key="3">
    <source>
        <dbReference type="ARBA" id="ARBA00022692"/>
    </source>
</evidence>
<keyword evidence="2 6" id="KW-1003">Cell membrane</keyword>
<comment type="subcellular location">
    <subcellularLocation>
        <location evidence="1 6">Cell membrane</location>
        <topology evidence="1 6">Multi-pass membrane protein</topology>
    </subcellularLocation>
</comment>
<dbReference type="Pfam" id="PF02687">
    <property type="entry name" value="FtsX"/>
    <property type="match status" value="1"/>
</dbReference>
<feature type="transmembrane region" description="Helical" evidence="6">
    <location>
        <begin position="545"/>
        <end position="565"/>
    </location>
</feature>
<proteinExistence type="inferred from homology"/>
<dbReference type="PANTHER" id="PTHR46795">
    <property type="entry name" value="ABC TRANSPORTER PERMEASE-RELATED-RELATED"/>
    <property type="match status" value="1"/>
</dbReference>
<evidence type="ECO:0000256" key="1">
    <source>
        <dbReference type="ARBA" id="ARBA00004651"/>
    </source>
</evidence>
<evidence type="ECO:0000256" key="5">
    <source>
        <dbReference type="ARBA" id="ARBA00023136"/>
    </source>
</evidence>
<feature type="transmembrane region" description="Helical" evidence="6">
    <location>
        <begin position="106"/>
        <end position="134"/>
    </location>
</feature>
<feature type="transmembrane region" description="Helical" evidence="6">
    <location>
        <begin position="61"/>
        <end position="85"/>
    </location>
</feature>
<comment type="caution">
    <text evidence="8">The sequence shown here is derived from an EMBL/GenBank/DDBJ whole genome shotgun (WGS) entry which is preliminary data.</text>
</comment>
<dbReference type="EMBL" id="JARMDB010000029">
    <property type="protein sequence ID" value="MED1568825.1"/>
    <property type="molecule type" value="Genomic_DNA"/>
</dbReference>
<name>A0ABU6N1A0_9BACI</name>
<keyword evidence="3 6" id="KW-0812">Transmembrane</keyword>
<evidence type="ECO:0000259" key="7">
    <source>
        <dbReference type="Pfam" id="PF02687"/>
    </source>
</evidence>
<feature type="domain" description="ABC3 transporter permease C-terminal" evidence="7">
    <location>
        <begin position="65"/>
        <end position="178"/>
    </location>
</feature>
<keyword evidence="4 6" id="KW-1133">Transmembrane helix</keyword>
<dbReference type="InterPro" id="IPR027022">
    <property type="entry name" value="ABC_permease_BceB-typ"/>
</dbReference>
<feature type="transmembrane region" description="Helical" evidence="6">
    <location>
        <begin position="244"/>
        <end position="271"/>
    </location>
</feature>
<organism evidence="8 9">
    <name type="scientific">Bacillus paramycoides</name>
    <dbReference type="NCBI Taxonomy" id="2026194"/>
    <lineage>
        <taxon>Bacteria</taxon>
        <taxon>Bacillati</taxon>
        <taxon>Bacillota</taxon>
        <taxon>Bacilli</taxon>
        <taxon>Bacillales</taxon>
        <taxon>Bacillaceae</taxon>
        <taxon>Bacillus</taxon>
        <taxon>Bacillus cereus group</taxon>
    </lineage>
</organism>
<dbReference type="InterPro" id="IPR003838">
    <property type="entry name" value="ABC3_permease_C"/>
</dbReference>
<protein>
    <submittedName>
        <fullName evidence="8">ABC transporter permease</fullName>
    </submittedName>
</protein>
<dbReference type="Proteomes" id="UP001309448">
    <property type="component" value="Unassembled WGS sequence"/>
</dbReference>
<feature type="transmembrane region" description="Helical" evidence="6">
    <location>
        <begin position="300"/>
        <end position="321"/>
    </location>
</feature>
<feature type="transmembrane region" description="Helical" evidence="6">
    <location>
        <begin position="154"/>
        <end position="184"/>
    </location>
</feature>
<accession>A0ABU6N1A0</accession>
<dbReference type="PANTHER" id="PTHR46795:SF2">
    <property type="entry name" value="ABC TRANSPORTER, PERMEASE PROTEIN"/>
    <property type="match status" value="1"/>
</dbReference>
<evidence type="ECO:0000313" key="8">
    <source>
        <dbReference type="EMBL" id="MED1568825.1"/>
    </source>
</evidence>
<evidence type="ECO:0000256" key="6">
    <source>
        <dbReference type="PIRNR" id="PIRNR018968"/>
    </source>
</evidence>
<keyword evidence="9" id="KW-1185">Reference proteome</keyword>
<dbReference type="PIRSF" id="PIRSF018968">
    <property type="entry name" value="ABC_permease_BceB"/>
    <property type="match status" value="1"/>
</dbReference>
<feature type="transmembrane region" description="Helical" evidence="6">
    <location>
        <begin position="205"/>
        <end position="224"/>
    </location>
</feature>
<feature type="transmembrane region" description="Helical" evidence="6">
    <location>
        <begin position="18"/>
        <end position="41"/>
    </location>
</feature>
<reference evidence="8 9" key="1">
    <citation type="submission" date="2023-03" db="EMBL/GenBank/DDBJ databases">
        <title>Bacillus Genome Sequencing.</title>
        <authorList>
            <person name="Dunlap C."/>
        </authorList>
    </citation>
    <scope>NUCLEOTIDE SEQUENCE [LARGE SCALE GENOMIC DNA]</scope>
    <source>
        <strain evidence="8 9">B-615</strain>
    </source>
</reference>
<keyword evidence="6" id="KW-0813">Transport</keyword>
<dbReference type="RefSeq" id="WP_327921650.1">
    <property type="nucleotide sequence ID" value="NZ_JARMDB010000029.1"/>
</dbReference>
<evidence type="ECO:0000256" key="2">
    <source>
        <dbReference type="ARBA" id="ARBA00022475"/>
    </source>
</evidence>
<feature type="transmembrane region" description="Helical" evidence="6">
    <location>
        <begin position="633"/>
        <end position="655"/>
    </location>
</feature>
<dbReference type="InterPro" id="IPR052536">
    <property type="entry name" value="ABC-4_Integral_Memb_Prot"/>
</dbReference>
<keyword evidence="5 6" id="KW-0472">Membrane</keyword>
<feature type="transmembrane region" description="Helical" evidence="6">
    <location>
        <begin position="599"/>
        <end position="621"/>
    </location>
</feature>
<comment type="similarity">
    <text evidence="6">Belongs to the ABC-4 integral membrane protein family.</text>
</comment>
<sequence length="665" mass="76540">MTFWQFAFKNVSRNSKAYFAHFVSSAFSIMVFFSFTVYTYHPRLQSVQSFQERDPLMNLASTAQFVIVMFSFFFLLYSVGTFLNVRKQQFGVLTILGISQRQLKKLLFTENMIIGILSIFIGIQGGLVFSNFFLLVTSKLTGAKGLFLYWPTEAIIVTTKAIIVTTVTFIILFLIVSTFTPMFIRTRKTTQLIKATKKGKKEKKPSILISIFALTCLGLCYYIAGYPQGYVTEENVQNGSVVFIMLSILPLVVVGTYLFFSQTFLLFIYILKKRRKFYLKQINMLWISDLVARTRSNINVLFIVSMLSALAFTIIIGLFAVNNNTKASVLERYPIPFTYTSEGDNTFEQKHITTIETELTNANFQYKKYKFTVLKDTALKESISIMKMSDYNALAKQLNRPEITLDSTQVYSISRYSPELLNLVSNPFAKQHTITLGSNKKEFHIKGFINKGIEPSFALPYLIVMQDNVIENMIPHIETITVYNYFVENWENAIVPTKNILKSLDHDANNLYEAHKDEEDFIKPFYIHTATDELIYGKGNAIAQFFIWAFLGFIFFIGAASVLYFRMYNDLTTERQKYITITKLGLTESEMFRSATIQLGILFFVPYIVAGIHTIFAIQFLQAMFSFSLRKELLIVLTLFGIIEIIFFFLIRSLYINKLSQHVKI</sequence>